<dbReference type="Proteomes" id="UP001232117">
    <property type="component" value="Chromosome"/>
</dbReference>
<accession>A0ABY8N5C4</accession>
<dbReference type="Pfam" id="PF01381">
    <property type="entry name" value="HTH_3"/>
    <property type="match status" value="1"/>
</dbReference>
<dbReference type="InterPro" id="IPR001387">
    <property type="entry name" value="Cro/C1-type_HTH"/>
</dbReference>
<gene>
    <name evidence="2" type="ORF">MG292_10780</name>
</gene>
<protein>
    <submittedName>
        <fullName evidence="2">Helix-turn-helix transcriptional regulator</fullName>
    </submittedName>
</protein>
<proteinExistence type="predicted"/>
<evidence type="ECO:0000259" key="1">
    <source>
        <dbReference type="PROSITE" id="PS50943"/>
    </source>
</evidence>
<feature type="domain" description="HTH cro/C1-type" evidence="1">
    <location>
        <begin position="9"/>
        <end position="63"/>
    </location>
</feature>
<dbReference type="Gene3D" id="1.10.260.40">
    <property type="entry name" value="lambda repressor-like DNA-binding domains"/>
    <property type="match status" value="1"/>
</dbReference>
<dbReference type="RefSeq" id="WP_264532723.1">
    <property type="nucleotide sequence ID" value="NZ_CP092332.1"/>
</dbReference>
<dbReference type="InterPro" id="IPR010982">
    <property type="entry name" value="Lambda_DNA-bd_dom_sf"/>
</dbReference>
<evidence type="ECO:0000313" key="3">
    <source>
        <dbReference type="Proteomes" id="UP001232117"/>
    </source>
</evidence>
<dbReference type="SUPFAM" id="SSF47413">
    <property type="entry name" value="lambda repressor-like DNA-binding domains"/>
    <property type="match status" value="1"/>
</dbReference>
<name>A0ABY8N5C4_9FLAO</name>
<dbReference type="SMART" id="SM00530">
    <property type="entry name" value="HTH_XRE"/>
    <property type="match status" value="1"/>
</dbReference>
<keyword evidence="3" id="KW-1185">Reference proteome</keyword>
<dbReference type="EMBL" id="CP092332">
    <property type="protein sequence ID" value="WGK94551.1"/>
    <property type="molecule type" value="Genomic_DNA"/>
</dbReference>
<dbReference type="PROSITE" id="PS50943">
    <property type="entry name" value="HTH_CROC1"/>
    <property type="match status" value="1"/>
</dbReference>
<organism evidence="2 3">
    <name type="scientific">Flavobacterium keumense</name>
    <dbReference type="NCBI Taxonomy" id="1306518"/>
    <lineage>
        <taxon>Bacteria</taxon>
        <taxon>Pseudomonadati</taxon>
        <taxon>Bacteroidota</taxon>
        <taxon>Flavobacteriia</taxon>
        <taxon>Flavobacteriales</taxon>
        <taxon>Flavobacteriaceae</taxon>
        <taxon>Flavobacterium</taxon>
    </lineage>
</organism>
<sequence length="78" mass="9185">MINSICEVIRIERLRRRLKQEDVAIKLGKSQSYYAKMENGEADFSLRKLVTLFDVFEIDPVDFFKEVKKLEKQKGKSS</sequence>
<dbReference type="CDD" id="cd00093">
    <property type="entry name" value="HTH_XRE"/>
    <property type="match status" value="1"/>
</dbReference>
<reference evidence="2 3" key="1">
    <citation type="submission" date="2023-06" db="EMBL/GenBank/DDBJ databases">
        <title>Complete Genome Sequence of Flavobacterium keumense K3R-10.</title>
        <authorList>
            <person name="Jeong H."/>
            <person name="Jhang S.Y."/>
            <person name="Kim J.N."/>
        </authorList>
    </citation>
    <scope>NUCLEOTIDE SEQUENCE [LARGE SCALE GENOMIC DNA]</scope>
    <source>
        <strain evidence="2 3">K3R-10</strain>
    </source>
</reference>
<evidence type="ECO:0000313" key="2">
    <source>
        <dbReference type="EMBL" id="WGK94551.1"/>
    </source>
</evidence>